<organism evidence="7 8">
    <name type="scientific">Ensifer adhaerens</name>
    <name type="common">Sinorhizobium morelense</name>
    <dbReference type="NCBI Taxonomy" id="106592"/>
    <lineage>
        <taxon>Bacteria</taxon>
        <taxon>Pseudomonadati</taxon>
        <taxon>Pseudomonadota</taxon>
        <taxon>Alphaproteobacteria</taxon>
        <taxon>Hyphomicrobiales</taxon>
        <taxon>Rhizobiaceae</taxon>
        <taxon>Sinorhizobium/Ensifer group</taxon>
        <taxon>Ensifer</taxon>
    </lineage>
</organism>
<evidence type="ECO:0000256" key="6">
    <source>
        <dbReference type="ARBA" id="ARBA00023315"/>
    </source>
</evidence>
<evidence type="ECO:0000256" key="5">
    <source>
        <dbReference type="ARBA" id="ARBA00023136"/>
    </source>
</evidence>
<keyword evidence="3" id="KW-0997">Cell inner membrane</keyword>
<evidence type="ECO:0000256" key="2">
    <source>
        <dbReference type="ARBA" id="ARBA00022475"/>
    </source>
</evidence>
<keyword evidence="2" id="KW-1003">Cell membrane</keyword>
<keyword evidence="6 7" id="KW-0012">Acyltransferase</keyword>
<dbReference type="GO" id="GO:0016746">
    <property type="term" value="F:acyltransferase activity"/>
    <property type="evidence" value="ECO:0007669"/>
    <property type="project" value="UniProtKB-KW"/>
</dbReference>
<proteinExistence type="predicted"/>
<dbReference type="PANTHER" id="PTHR30606:SF10">
    <property type="entry name" value="PHOSPHATIDYLINOSITOL MANNOSIDE ACYLTRANSFERASE"/>
    <property type="match status" value="1"/>
</dbReference>
<sequence length="335" mass="37591">MAPDDPHAAQPIGKRRAWIFAEESAPRLADALAGGDRARAFRRYWITDNIWNVANIAAHFGMKLLPMDACSRLGAALGLFMVPRFHKVATRRARETIEQLRPDLDAPQREALFLENCRAQGRLMTEFSVVNRLQQRPERLKTEGLAPIREAANRGPVILVGLHLGNWEVGTIAFRKLGLQPHAFYVPPKGRAKAWIADRVRSKAGLQFLPPGMDGIRPALKVLKGGGVVSIFCDEGFGGMIRGPFFGRRPHQEGNIAIAIRLARMTGATICPWYGLRTDDFRFECTALPPIRLPAEERPNARLLDDMQLLNDTIEPVVRAHLDQWYFLDNALRPQ</sequence>
<comment type="subcellular location">
    <subcellularLocation>
        <location evidence="1">Cell inner membrane</location>
    </subcellularLocation>
</comment>
<protein>
    <submittedName>
        <fullName evidence="7">Lipid A biosynthesis lauroyl acyltransferase</fullName>
    </submittedName>
</protein>
<evidence type="ECO:0000313" key="7">
    <source>
        <dbReference type="EMBL" id="USJ24256.1"/>
    </source>
</evidence>
<keyword evidence="4" id="KW-0808">Transferase</keyword>
<dbReference type="EMBL" id="CP098807">
    <property type="protein sequence ID" value="USJ24256.1"/>
    <property type="molecule type" value="Genomic_DNA"/>
</dbReference>
<dbReference type="GO" id="GO:0005886">
    <property type="term" value="C:plasma membrane"/>
    <property type="evidence" value="ECO:0007669"/>
    <property type="project" value="UniProtKB-SubCell"/>
</dbReference>
<evidence type="ECO:0000256" key="4">
    <source>
        <dbReference type="ARBA" id="ARBA00022679"/>
    </source>
</evidence>
<evidence type="ECO:0000256" key="3">
    <source>
        <dbReference type="ARBA" id="ARBA00022519"/>
    </source>
</evidence>
<evidence type="ECO:0000256" key="1">
    <source>
        <dbReference type="ARBA" id="ARBA00004533"/>
    </source>
</evidence>
<dbReference type="Pfam" id="PF03279">
    <property type="entry name" value="Lip_A_acyltrans"/>
    <property type="match status" value="1"/>
</dbReference>
<dbReference type="GO" id="GO:0009247">
    <property type="term" value="P:glycolipid biosynthetic process"/>
    <property type="evidence" value="ECO:0007669"/>
    <property type="project" value="UniProtKB-ARBA"/>
</dbReference>
<dbReference type="AlphaFoldDB" id="A0A9Q8Y940"/>
<name>A0A9Q8Y940_ENSAD</name>
<dbReference type="RefSeq" id="WP_162731779.1">
    <property type="nucleotide sequence ID" value="NZ_CAXURO020000001.1"/>
</dbReference>
<dbReference type="InterPro" id="IPR004960">
    <property type="entry name" value="LipA_acyltrans"/>
</dbReference>
<gene>
    <name evidence="7" type="ORF">NE863_04495</name>
</gene>
<evidence type="ECO:0000313" key="8">
    <source>
        <dbReference type="Proteomes" id="UP001055460"/>
    </source>
</evidence>
<accession>A0A9Q8Y940</accession>
<dbReference type="PANTHER" id="PTHR30606">
    <property type="entry name" value="LIPID A BIOSYNTHESIS LAUROYL ACYLTRANSFERASE"/>
    <property type="match status" value="1"/>
</dbReference>
<reference evidence="7" key="1">
    <citation type="submission" date="2022-06" db="EMBL/GenBank/DDBJ databases">
        <title>Physiological and biochemical characterization and genomic elucidation of a strain of the genus Ensifer adhaerens M8 that combines arsenic oxidation and chromium reduction.</title>
        <authorList>
            <person name="Li X."/>
            <person name="Yu c."/>
        </authorList>
    </citation>
    <scope>NUCLEOTIDE SEQUENCE</scope>
    <source>
        <strain evidence="7">M8</strain>
    </source>
</reference>
<keyword evidence="5" id="KW-0472">Membrane</keyword>
<dbReference type="Proteomes" id="UP001055460">
    <property type="component" value="Chromosome"/>
</dbReference>
<dbReference type="CDD" id="cd07984">
    <property type="entry name" value="LPLAT_LABLAT-like"/>
    <property type="match status" value="1"/>
</dbReference>